<evidence type="ECO:0000256" key="2">
    <source>
        <dbReference type="SAM" id="MobiDB-lite"/>
    </source>
</evidence>
<organism evidence="4 5">
    <name type="scientific">Kitasatospora acidiphila</name>
    <dbReference type="NCBI Taxonomy" id="2567942"/>
    <lineage>
        <taxon>Bacteria</taxon>
        <taxon>Bacillati</taxon>
        <taxon>Actinomycetota</taxon>
        <taxon>Actinomycetes</taxon>
        <taxon>Kitasatosporales</taxon>
        <taxon>Streptomycetaceae</taxon>
        <taxon>Kitasatospora</taxon>
    </lineage>
</organism>
<dbReference type="InterPro" id="IPR000030">
    <property type="entry name" value="PPE_dom"/>
</dbReference>
<comment type="similarity">
    <text evidence="1">Belongs to the mycobacterial PPE family.</text>
</comment>
<gene>
    <name evidence="4" type="ORF">E6W39_27130</name>
</gene>
<evidence type="ECO:0000259" key="3">
    <source>
        <dbReference type="Pfam" id="PF00823"/>
    </source>
</evidence>
<name>A0A540W898_9ACTN</name>
<dbReference type="RefSeq" id="WP_141635735.1">
    <property type="nucleotide sequence ID" value="NZ_VIGB01000003.1"/>
</dbReference>
<dbReference type="InterPro" id="IPR038332">
    <property type="entry name" value="PPE_sf"/>
</dbReference>
<accession>A0A540W898</accession>
<feature type="compositionally biased region" description="Acidic residues" evidence="2">
    <location>
        <begin position="486"/>
        <end position="499"/>
    </location>
</feature>
<feature type="compositionally biased region" description="Low complexity" evidence="2">
    <location>
        <begin position="415"/>
        <end position="431"/>
    </location>
</feature>
<feature type="region of interest" description="Disordered" evidence="2">
    <location>
        <begin position="213"/>
        <end position="505"/>
    </location>
</feature>
<feature type="compositionally biased region" description="Low complexity" evidence="2">
    <location>
        <begin position="213"/>
        <end position="224"/>
    </location>
</feature>
<reference evidence="4 5" key="1">
    <citation type="submission" date="2019-06" db="EMBL/GenBank/DDBJ databases">
        <title>Description of Kitasatospora acidophila sp. nov. isolated from pine grove soil, and reclassification of Streptomyces novaecaesareae to Kitasatospora novaeceasareae comb. nov.</title>
        <authorList>
            <person name="Kim M.J."/>
        </authorList>
    </citation>
    <scope>NUCLEOTIDE SEQUENCE [LARGE SCALE GENOMIC DNA]</scope>
    <source>
        <strain evidence="4 5">MMS16-CNU292</strain>
    </source>
</reference>
<evidence type="ECO:0000313" key="4">
    <source>
        <dbReference type="EMBL" id="TQF05239.1"/>
    </source>
</evidence>
<dbReference type="Proteomes" id="UP000319103">
    <property type="component" value="Unassembled WGS sequence"/>
</dbReference>
<dbReference type="OrthoDB" id="3872984at2"/>
<feature type="compositionally biased region" description="Polar residues" evidence="2">
    <location>
        <begin position="230"/>
        <end position="239"/>
    </location>
</feature>
<sequence>MSDDVTDFSGYSHSQLRKMVESLNSGDVMSASDPWRRAANTLKQIRTSLDTASGDATQKWEGNTSDAFYGAMTKLAGNVNNTAAYANDAANTLQMMSEAIDQAKHDMPEEPGFWEQLGNGISDTVQNTIGTGDDSTKTPIADQRKAQAVAVMQTLANKYRTAVPVLKPPPMNIHGDENVPPPDPTAAAALSAFVMGAGVGAIGGYATAPDTQQAANRAATASTPAPKPRQVSSTTSAGPTDSGIKGGVPNSAPTAPKSVAIGSGTAPVASTAEPQGGAPLPTAPTTGTSLDHTALAGRPPAIATGGAPSGMPNGIAPTGTNPMPVGLGTSAGQSPLLGERGSRGAFDAPLTPRGGRPGAGSTPREGVFTGEGEPTASGGGRGPGGTPGLGEAAGMPGGRAGAGLRGGAASRRRIGAVGEPEEPVGGAASGAPRERAFTEGGTGLGARSRAGAERVGEPGEEGMGVPPGTRDTRRKKKPTGKRADYLVEDEETWASDEDANPGVVE</sequence>
<evidence type="ECO:0000313" key="5">
    <source>
        <dbReference type="Proteomes" id="UP000319103"/>
    </source>
</evidence>
<protein>
    <recommendedName>
        <fullName evidence="3">PPE domain-containing protein</fullName>
    </recommendedName>
</protein>
<dbReference type="Gene3D" id="1.20.1260.20">
    <property type="entry name" value="PPE superfamily"/>
    <property type="match status" value="1"/>
</dbReference>
<dbReference type="SUPFAM" id="SSF140459">
    <property type="entry name" value="PE/PPE dimer-like"/>
    <property type="match status" value="1"/>
</dbReference>
<evidence type="ECO:0000256" key="1">
    <source>
        <dbReference type="ARBA" id="ARBA00010652"/>
    </source>
</evidence>
<proteinExistence type="inferred from homology"/>
<dbReference type="Pfam" id="PF00823">
    <property type="entry name" value="PPE"/>
    <property type="match status" value="1"/>
</dbReference>
<dbReference type="EMBL" id="VIGB01000003">
    <property type="protein sequence ID" value="TQF05239.1"/>
    <property type="molecule type" value="Genomic_DNA"/>
</dbReference>
<feature type="compositionally biased region" description="Gly residues" evidence="2">
    <location>
        <begin position="395"/>
        <end position="406"/>
    </location>
</feature>
<feature type="compositionally biased region" description="Gly residues" evidence="2">
    <location>
        <begin position="377"/>
        <end position="388"/>
    </location>
</feature>
<feature type="compositionally biased region" description="Low complexity" evidence="2">
    <location>
        <begin position="274"/>
        <end position="288"/>
    </location>
</feature>
<dbReference type="AlphaFoldDB" id="A0A540W898"/>
<comment type="caution">
    <text evidence="4">The sequence shown here is derived from an EMBL/GenBank/DDBJ whole genome shotgun (WGS) entry which is preliminary data.</text>
</comment>
<keyword evidence="5" id="KW-1185">Reference proteome</keyword>
<feature type="domain" description="PPE" evidence="3">
    <location>
        <begin position="19"/>
        <end position="127"/>
    </location>
</feature>